<dbReference type="RefSeq" id="WP_133235309.1">
    <property type="nucleotide sequence ID" value="NZ_SOZE01000034.1"/>
</dbReference>
<dbReference type="SUPFAM" id="SSF56317">
    <property type="entry name" value="Carbon-nitrogen hydrolase"/>
    <property type="match status" value="1"/>
</dbReference>
<gene>
    <name evidence="3" type="ORF">E2R66_22970</name>
</gene>
<reference evidence="3 4" key="1">
    <citation type="journal article" date="2017" name="Int. J. Syst. Evol. Microbiol.">
        <title>Mucilaginibacterpsychrotolerans sp. nov., isolated from peatlands.</title>
        <authorList>
            <person name="Deng Y."/>
            <person name="Shen L."/>
            <person name="Xu B."/>
            <person name="Liu Y."/>
            <person name="Gu Z."/>
            <person name="Liu H."/>
            <person name="Zhou Y."/>
        </authorList>
    </citation>
    <scope>NUCLEOTIDE SEQUENCE [LARGE SCALE GENOMIC DNA]</scope>
    <source>
        <strain evidence="3 4">NH7-4</strain>
    </source>
</reference>
<evidence type="ECO:0000259" key="2">
    <source>
        <dbReference type="PROSITE" id="PS50263"/>
    </source>
</evidence>
<dbReference type="PANTHER" id="PTHR43674">
    <property type="entry name" value="NITRILASE C965.09-RELATED"/>
    <property type="match status" value="1"/>
</dbReference>
<organism evidence="3 4">
    <name type="scientific">Mucilaginibacter psychrotolerans</name>
    <dbReference type="NCBI Taxonomy" id="1524096"/>
    <lineage>
        <taxon>Bacteria</taxon>
        <taxon>Pseudomonadati</taxon>
        <taxon>Bacteroidota</taxon>
        <taxon>Sphingobacteriia</taxon>
        <taxon>Sphingobacteriales</taxon>
        <taxon>Sphingobacteriaceae</taxon>
        <taxon>Mucilaginibacter</taxon>
    </lineage>
</organism>
<dbReference type="Gene3D" id="3.60.110.10">
    <property type="entry name" value="Carbon-nitrogen hydrolase"/>
    <property type="match status" value="1"/>
</dbReference>
<keyword evidence="1 3" id="KW-0378">Hydrolase</keyword>
<comment type="caution">
    <text evidence="3">The sequence shown here is derived from an EMBL/GenBank/DDBJ whole genome shotgun (WGS) entry which is preliminary data.</text>
</comment>
<dbReference type="EMBL" id="SOZE01000034">
    <property type="protein sequence ID" value="TFF34096.1"/>
    <property type="molecule type" value="Genomic_DNA"/>
</dbReference>
<dbReference type="GO" id="GO:0016811">
    <property type="term" value="F:hydrolase activity, acting on carbon-nitrogen (but not peptide) bonds, in linear amides"/>
    <property type="evidence" value="ECO:0007669"/>
    <property type="project" value="TreeGrafter"/>
</dbReference>
<evidence type="ECO:0000313" key="4">
    <source>
        <dbReference type="Proteomes" id="UP000297540"/>
    </source>
</evidence>
<name>A0A4Y8S5U4_9SPHI</name>
<sequence>MKIAVASPPYPKSIADGLQWIAKLAKDAANQQATVVCFPETYLPGYPGFGAEKATPENMQAALDKVCAIAAENSICIIIPMDWFKDDELLNVAWVVSKTGEPLGYQTKNQLDPSEDNIWTAGTERSLFEADGLKFGITICHEGFRYPESVRWAARNGAQVVFHPHFTGSDTEGVQLSEWGNKHSPYYEKAMMMRAMENTIYFASVGYATEYQEAASCIIAPDEVCLDYQPYGEVGVAVAEIDLDKATGLLAKRFKPELV</sequence>
<dbReference type="AlphaFoldDB" id="A0A4Y8S5U4"/>
<dbReference type="OrthoDB" id="9811121at2"/>
<evidence type="ECO:0000313" key="3">
    <source>
        <dbReference type="EMBL" id="TFF34096.1"/>
    </source>
</evidence>
<keyword evidence="4" id="KW-1185">Reference proteome</keyword>
<accession>A0A4Y8S5U4</accession>
<dbReference type="PROSITE" id="PS50263">
    <property type="entry name" value="CN_HYDROLASE"/>
    <property type="match status" value="1"/>
</dbReference>
<dbReference type="Proteomes" id="UP000297540">
    <property type="component" value="Unassembled WGS sequence"/>
</dbReference>
<dbReference type="InterPro" id="IPR050345">
    <property type="entry name" value="Aliph_Amidase/BUP"/>
</dbReference>
<dbReference type="PANTHER" id="PTHR43674:SF2">
    <property type="entry name" value="BETA-UREIDOPROPIONASE"/>
    <property type="match status" value="1"/>
</dbReference>
<feature type="domain" description="CN hydrolase" evidence="2">
    <location>
        <begin position="1"/>
        <end position="243"/>
    </location>
</feature>
<protein>
    <submittedName>
        <fullName evidence="3">Carbon-nitrogen hydrolase family protein</fullName>
    </submittedName>
</protein>
<dbReference type="InterPro" id="IPR036526">
    <property type="entry name" value="C-N_Hydrolase_sf"/>
</dbReference>
<dbReference type="CDD" id="cd07197">
    <property type="entry name" value="nitrilase"/>
    <property type="match status" value="1"/>
</dbReference>
<evidence type="ECO:0000256" key="1">
    <source>
        <dbReference type="ARBA" id="ARBA00022801"/>
    </source>
</evidence>
<dbReference type="InterPro" id="IPR003010">
    <property type="entry name" value="C-N_Hydrolase"/>
</dbReference>
<proteinExistence type="predicted"/>
<dbReference type="Pfam" id="PF00795">
    <property type="entry name" value="CN_hydrolase"/>
    <property type="match status" value="1"/>
</dbReference>